<reference evidence="3" key="1">
    <citation type="submission" date="2022-06" db="EMBL/GenBank/DDBJ databases">
        <authorList>
            <person name="Berger JAMES D."/>
            <person name="Berger JAMES D."/>
        </authorList>
    </citation>
    <scope>NUCLEOTIDE SEQUENCE [LARGE SCALE GENOMIC DNA]</scope>
</reference>
<keyword evidence="1" id="KW-0812">Transmembrane</keyword>
<keyword evidence="1" id="KW-1133">Transmembrane helix</keyword>
<name>A0AA85J3R2_TRIRE</name>
<organism evidence="3 4">
    <name type="scientific">Trichobilharzia regenti</name>
    <name type="common">Nasal bird schistosome</name>
    <dbReference type="NCBI Taxonomy" id="157069"/>
    <lineage>
        <taxon>Eukaryota</taxon>
        <taxon>Metazoa</taxon>
        <taxon>Spiralia</taxon>
        <taxon>Lophotrochozoa</taxon>
        <taxon>Platyhelminthes</taxon>
        <taxon>Trematoda</taxon>
        <taxon>Digenea</taxon>
        <taxon>Strigeidida</taxon>
        <taxon>Schistosomatoidea</taxon>
        <taxon>Schistosomatidae</taxon>
        <taxon>Trichobilharzia</taxon>
    </lineage>
</organism>
<dbReference type="AlphaFoldDB" id="A0AA85J3R2"/>
<keyword evidence="1" id="KW-0472">Membrane</keyword>
<feature type="transmembrane region" description="Helical" evidence="1">
    <location>
        <begin position="47"/>
        <end position="69"/>
    </location>
</feature>
<dbReference type="Proteomes" id="UP000050795">
    <property type="component" value="Unassembled WGS sequence"/>
</dbReference>
<evidence type="ECO:0000256" key="2">
    <source>
        <dbReference type="SAM" id="SignalP"/>
    </source>
</evidence>
<accession>A0AA85J3R2</accession>
<sequence>MLFNWLVVILFLQAYDYVNADWDVYNKMCKEKCEIYVWAQKILTVDLLNIIIINILKFIFSILCSYIFISGGKLCSEATGAQTFYCTLQCSQNSRNDSEYQKCKKGCTGVNLNEEKCRGECRLILGSKFICDTVCMDDKPASLPRCLFVCGEHYPPAAGCVPPENPDSDGRECENPNLITCAQWCYDGDWQRVYAKP</sequence>
<keyword evidence="3" id="KW-1185">Reference proteome</keyword>
<evidence type="ECO:0000256" key="1">
    <source>
        <dbReference type="SAM" id="Phobius"/>
    </source>
</evidence>
<feature type="signal peptide" evidence="2">
    <location>
        <begin position="1"/>
        <end position="20"/>
    </location>
</feature>
<dbReference type="WBParaSite" id="TREG1_142420.1">
    <property type="protein sequence ID" value="TREG1_142420.1"/>
    <property type="gene ID" value="TREG1_142420"/>
</dbReference>
<proteinExistence type="predicted"/>
<evidence type="ECO:0008006" key="5">
    <source>
        <dbReference type="Google" id="ProtNLM"/>
    </source>
</evidence>
<protein>
    <recommendedName>
        <fullName evidence="5">TIL domain-containing protein</fullName>
    </recommendedName>
</protein>
<evidence type="ECO:0000313" key="3">
    <source>
        <dbReference type="Proteomes" id="UP000050795"/>
    </source>
</evidence>
<reference evidence="4" key="2">
    <citation type="submission" date="2023-11" db="UniProtKB">
        <authorList>
            <consortium name="WormBaseParasite"/>
        </authorList>
    </citation>
    <scope>IDENTIFICATION</scope>
</reference>
<feature type="chain" id="PRO_5041645782" description="TIL domain-containing protein" evidence="2">
    <location>
        <begin position="21"/>
        <end position="197"/>
    </location>
</feature>
<keyword evidence="2" id="KW-0732">Signal</keyword>
<evidence type="ECO:0000313" key="4">
    <source>
        <dbReference type="WBParaSite" id="TREG1_142420.1"/>
    </source>
</evidence>